<sequence length="146" mass="16684">MTTNGVTSWRPKAIIFDLMGTCLDWKSSILPTLKQAISRTSSGSQQHDVDDDAGVIATRWREGFFDEIHARFEACEPPEDIDKTHARVLIRLLNNDERWGNYAGISDEDVWLCVAAWHQQMGCFSIRLDSTRHDKTEFNLSQPGRM</sequence>
<dbReference type="InterPro" id="IPR023214">
    <property type="entry name" value="HAD_sf"/>
</dbReference>
<dbReference type="AlphaFoldDB" id="A0AAJ0GIY1"/>
<keyword evidence="2" id="KW-1185">Reference proteome</keyword>
<name>A0AAJ0GIY1_9PEZI</name>
<comment type="caution">
    <text evidence="1">The sequence shown here is derived from an EMBL/GenBank/DDBJ whole genome shotgun (WGS) entry which is preliminary data.</text>
</comment>
<evidence type="ECO:0008006" key="3">
    <source>
        <dbReference type="Google" id="ProtNLM"/>
    </source>
</evidence>
<organism evidence="1 2">
    <name type="scientific">Extremus antarcticus</name>
    <dbReference type="NCBI Taxonomy" id="702011"/>
    <lineage>
        <taxon>Eukaryota</taxon>
        <taxon>Fungi</taxon>
        <taxon>Dikarya</taxon>
        <taxon>Ascomycota</taxon>
        <taxon>Pezizomycotina</taxon>
        <taxon>Dothideomycetes</taxon>
        <taxon>Dothideomycetidae</taxon>
        <taxon>Mycosphaerellales</taxon>
        <taxon>Extremaceae</taxon>
        <taxon>Extremus</taxon>
    </lineage>
</organism>
<evidence type="ECO:0000313" key="1">
    <source>
        <dbReference type="EMBL" id="KAK3058383.1"/>
    </source>
</evidence>
<protein>
    <recommendedName>
        <fullName evidence="3">Haloacid dehalogenase</fullName>
    </recommendedName>
</protein>
<dbReference type="InterPro" id="IPR036412">
    <property type="entry name" value="HAD-like_sf"/>
</dbReference>
<evidence type="ECO:0000313" key="2">
    <source>
        <dbReference type="Proteomes" id="UP001271007"/>
    </source>
</evidence>
<gene>
    <name evidence="1" type="ORF">LTR09_001462</name>
</gene>
<reference evidence="1" key="1">
    <citation type="submission" date="2023-04" db="EMBL/GenBank/DDBJ databases">
        <title>Black Yeasts Isolated from many extreme environments.</title>
        <authorList>
            <person name="Coleine C."/>
            <person name="Stajich J.E."/>
            <person name="Selbmann L."/>
        </authorList>
    </citation>
    <scope>NUCLEOTIDE SEQUENCE</scope>
    <source>
        <strain evidence="1">CCFEE 5312</strain>
    </source>
</reference>
<dbReference type="SUPFAM" id="SSF56784">
    <property type="entry name" value="HAD-like"/>
    <property type="match status" value="1"/>
</dbReference>
<dbReference type="Proteomes" id="UP001271007">
    <property type="component" value="Unassembled WGS sequence"/>
</dbReference>
<dbReference type="Gene3D" id="3.40.50.1000">
    <property type="entry name" value="HAD superfamily/HAD-like"/>
    <property type="match status" value="1"/>
</dbReference>
<proteinExistence type="predicted"/>
<dbReference type="EMBL" id="JAWDJX010000002">
    <property type="protein sequence ID" value="KAK3058383.1"/>
    <property type="molecule type" value="Genomic_DNA"/>
</dbReference>
<accession>A0AAJ0GIY1</accession>
<dbReference type="Gene3D" id="1.10.150.750">
    <property type="match status" value="1"/>
</dbReference>